<comment type="caution">
    <text evidence="1">The sequence shown here is derived from an EMBL/GenBank/DDBJ whole genome shotgun (WGS) entry which is preliminary data.</text>
</comment>
<keyword evidence="2" id="KW-1185">Reference proteome</keyword>
<name>A0A2P5BB62_PARAD</name>
<gene>
    <name evidence="1" type="ORF">PanWU01x14_254450</name>
</gene>
<evidence type="ECO:0000313" key="2">
    <source>
        <dbReference type="Proteomes" id="UP000237105"/>
    </source>
</evidence>
<organism evidence="1 2">
    <name type="scientific">Parasponia andersonii</name>
    <name type="common">Sponia andersonii</name>
    <dbReference type="NCBI Taxonomy" id="3476"/>
    <lineage>
        <taxon>Eukaryota</taxon>
        <taxon>Viridiplantae</taxon>
        <taxon>Streptophyta</taxon>
        <taxon>Embryophyta</taxon>
        <taxon>Tracheophyta</taxon>
        <taxon>Spermatophyta</taxon>
        <taxon>Magnoliopsida</taxon>
        <taxon>eudicotyledons</taxon>
        <taxon>Gunneridae</taxon>
        <taxon>Pentapetalae</taxon>
        <taxon>rosids</taxon>
        <taxon>fabids</taxon>
        <taxon>Rosales</taxon>
        <taxon>Cannabaceae</taxon>
        <taxon>Parasponia</taxon>
    </lineage>
</organism>
<dbReference type="Proteomes" id="UP000237105">
    <property type="component" value="Unassembled WGS sequence"/>
</dbReference>
<sequence length="87" mass="10004">MLPKYYALTLSRILAALQNKRLLTVETCVPHRVLKTDSLPPPEYLRILQASVFQDTTTKSRGEAPTPPLYELDRFELKISRHSKSYS</sequence>
<evidence type="ECO:0000313" key="1">
    <source>
        <dbReference type="EMBL" id="PON46025.1"/>
    </source>
</evidence>
<dbReference type="EMBL" id="JXTB01000319">
    <property type="protein sequence ID" value="PON46025.1"/>
    <property type="molecule type" value="Genomic_DNA"/>
</dbReference>
<reference evidence="2" key="1">
    <citation type="submission" date="2016-06" db="EMBL/GenBank/DDBJ databases">
        <title>Parallel loss of symbiosis genes in relatives of nitrogen-fixing non-legume Parasponia.</title>
        <authorList>
            <person name="Van Velzen R."/>
            <person name="Holmer R."/>
            <person name="Bu F."/>
            <person name="Rutten L."/>
            <person name="Van Zeijl A."/>
            <person name="Liu W."/>
            <person name="Santuari L."/>
            <person name="Cao Q."/>
            <person name="Sharma T."/>
            <person name="Shen D."/>
            <person name="Roswanjaya Y."/>
            <person name="Wardhani T."/>
            <person name="Kalhor M.S."/>
            <person name="Jansen J."/>
            <person name="Van den Hoogen J."/>
            <person name="Gungor B."/>
            <person name="Hartog M."/>
            <person name="Hontelez J."/>
            <person name="Verver J."/>
            <person name="Yang W.-C."/>
            <person name="Schijlen E."/>
            <person name="Repin R."/>
            <person name="Schilthuizen M."/>
            <person name="Schranz E."/>
            <person name="Heidstra R."/>
            <person name="Miyata K."/>
            <person name="Fedorova E."/>
            <person name="Kohlen W."/>
            <person name="Bisseling T."/>
            <person name="Smit S."/>
            <person name="Geurts R."/>
        </authorList>
    </citation>
    <scope>NUCLEOTIDE SEQUENCE [LARGE SCALE GENOMIC DNA]</scope>
    <source>
        <strain evidence="2">cv. WU1-14</strain>
    </source>
</reference>
<proteinExistence type="predicted"/>
<accession>A0A2P5BB62</accession>
<protein>
    <submittedName>
        <fullName evidence="1">Uncharacterized protein</fullName>
    </submittedName>
</protein>
<dbReference type="AlphaFoldDB" id="A0A2P5BB62"/>